<accession>A0ABW5ETV1</accession>
<organism evidence="2 3">
    <name type="scientific">Delftia deserti</name>
    <dbReference type="NCBI Taxonomy" id="1651218"/>
    <lineage>
        <taxon>Bacteria</taxon>
        <taxon>Pseudomonadati</taxon>
        <taxon>Pseudomonadota</taxon>
        <taxon>Betaproteobacteria</taxon>
        <taxon>Burkholderiales</taxon>
        <taxon>Comamonadaceae</taxon>
        <taxon>Delftia</taxon>
    </lineage>
</organism>
<protein>
    <submittedName>
        <fullName evidence="2">Uncharacterized protein</fullName>
    </submittedName>
</protein>
<dbReference type="EMBL" id="JBHUIG010000026">
    <property type="protein sequence ID" value="MFD2321318.1"/>
    <property type="molecule type" value="Genomic_DNA"/>
</dbReference>
<evidence type="ECO:0000256" key="1">
    <source>
        <dbReference type="SAM" id="MobiDB-lite"/>
    </source>
</evidence>
<gene>
    <name evidence="2" type="ORF">ACFSPV_21720</name>
</gene>
<feature type="region of interest" description="Disordered" evidence="1">
    <location>
        <begin position="180"/>
        <end position="232"/>
    </location>
</feature>
<name>A0ABW5ETV1_9BURK</name>
<proteinExistence type="predicted"/>
<sequence length="232" mass="25671">MAFELAESTAVTVTNANPRRELHGDEKVRAIDISFQLTGENILLDLLEPGLREHHYFNKAVKDGQVALPGVLIPLPNLRHPLLPTSFEYARKQRWRGYRFIWDWGIEGARVDFSDAVLTGLHYDLFEGGSVTIKGKVQYNGDELLDNDLFGELSGLAAEGEIYIKLLAPAELLQAKKGYRAGRPDTPASQPDNEDQQELQVDGEDEPPTDPNHPVNQTPEDAFAAAVTGEPA</sequence>
<comment type="caution">
    <text evidence="2">The sequence shown here is derived from an EMBL/GenBank/DDBJ whole genome shotgun (WGS) entry which is preliminary data.</text>
</comment>
<feature type="compositionally biased region" description="Acidic residues" evidence="1">
    <location>
        <begin position="192"/>
        <end position="208"/>
    </location>
</feature>
<evidence type="ECO:0000313" key="2">
    <source>
        <dbReference type="EMBL" id="MFD2321318.1"/>
    </source>
</evidence>
<reference evidence="3" key="1">
    <citation type="journal article" date="2019" name="Int. J. Syst. Evol. Microbiol.">
        <title>The Global Catalogue of Microorganisms (GCM) 10K type strain sequencing project: providing services to taxonomists for standard genome sequencing and annotation.</title>
        <authorList>
            <consortium name="The Broad Institute Genomics Platform"/>
            <consortium name="The Broad Institute Genome Sequencing Center for Infectious Disease"/>
            <person name="Wu L."/>
            <person name="Ma J."/>
        </authorList>
    </citation>
    <scope>NUCLEOTIDE SEQUENCE [LARGE SCALE GENOMIC DNA]</scope>
    <source>
        <strain evidence="3">CCUG 62793</strain>
    </source>
</reference>
<dbReference type="RefSeq" id="WP_312374880.1">
    <property type="nucleotide sequence ID" value="NZ_JBHSIH010000001.1"/>
</dbReference>
<evidence type="ECO:0000313" key="3">
    <source>
        <dbReference type="Proteomes" id="UP001597287"/>
    </source>
</evidence>
<dbReference type="Proteomes" id="UP001597287">
    <property type="component" value="Unassembled WGS sequence"/>
</dbReference>
<keyword evidence="3" id="KW-1185">Reference proteome</keyword>